<sequence>MTTNNSFFPKAVLTLIAGLISTYAFGQALVSGQINSGRIPTPTMLFLNVAPDARSAGMGDAGVAISSDVNAIYWNPAKLATAEKDLGFSISYTPWLRNLVNDMALYNIAGYKKTGKDQAFGFSINYFDQGLFQATTSTGQSAGNFNSKEYAITASHARKLSNTLSLGVNLKYINSNLLGNYTGTNGSGVAMKPAQTVAADVALYWNSVSAKEWKYTYGLVLSNISGKVSYGGVDKNFIPTNLRFGVATSKDISEGNRLTFTLDFNKLMVPTPYSIDANGAKVGNDPNDATAIGGIFSSLFDAPDGFGEELKEITTSLGAEYLFNNSFALRTGYFHESEMKGNRKYFTFGVGFKLDQKYGFDFAYLVPTGSGSPLANTLRVSLLAAINNGAAKK</sequence>
<dbReference type="RefSeq" id="WP_129027372.1">
    <property type="nucleotide sequence ID" value="NZ_SDHY01000005.1"/>
</dbReference>
<dbReference type="NCBIfam" id="NF033710">
    <property type="entry name" value="T9SS_OM_PorV"/>
    <property type="match status" value="1"/>
</dbReference>
<name>A0A4Q1BYG2_9BACT</name>
<dbReference type="Proteomes" id="UP000289455">
    <property type="component" value="Unassembled WGS sequence"/>
</dbReference>
<accession>A0A4Q1BYG2</accession>
<comment type="caution">
    <text evidence="2">The sequence shown here is derived from an EMBL/GenBank/DDBJ whole genome shotgun (WGS) entry which is preliminary data.</text>
</comment>
<dbReference type="Gene3D" id="2.40.160.60">
    <property type="entry name" value="Outer membrane protein transport protein (OMPP1/FadL/TodX)"/>
    <property type="match status" value="1"/>
</dbReference>
<dbReference type="OrthoDB" id="9758448at2"/>
<proteinExistence type="predicted"/>
<evidence type="ECO:0000259" key="1">
    <source>
        <dbReference type="Pfam" id="PF19572"/>
    </source>
</evidence>
<dbReference type="NCBIfam" id="NF033709">
    <property type="entry name" value="PorV_fam"/>
    <property type="match status" value="1"/>
</dbReference>
<reference evidence="2 3" key="1">
    <citation type="submission" date="2019-01" db="EMBL/GenBank/DDBJ databases">
        <title>Cytophagaceae bacterium strain CAR-16.</title>
        <authorList>
            <person name="Chen W.-M."/>
        </authorList>
    </citation>
    <scope>NUCLEOTIDE SEQUENCE [LARGE SCALE GENOMIC DNA]</scope>
    <source>
        <strain evidence="2 3">CAR-16</strain>
    </source>
</reference>
<organism evidence="2 3">
    <name type="scientific">Aquirufa rosea</name>
    <dbReference type="NCBI Taxonomy" id="2509241"/>
    <lineage>
        <taxon>Bacteria</taxon>
        <taxon>Pseudomonadati</taxon>
        <taxon>Bacteroidota</taxon>
        <taxon>Cytophagia</taxon>
        <taxon>Cytophagales</taxon>
        <taxon>Flectobacillaceae</taxon>
        <taxon>Aquirufa</taxon>
    </lineage>
</organism>
<dbReference type="SUPFAM" id="SSF56935">
    <property type="entry name" value="Porins"/>
    <property type="match status" value="1"/>
</dbReference>
<protein>
    <submittedName>
        <fullName evidence="2">Type IX secretion system outer membrane channel protein PorV</fullName>
    </submittedName>
</protein>
<evidence type="ECO:0000313" key="3">
    <source>
        <dbReference type="Proteomes" id="UP000289455"/>
    </source>
</evidence>
<evidence type="ECO:0000313" key="2">
    <source>
        <dbReference type="EMBL" id="RXK48137.1"/>
    </source>
</evidence>
<feature type="domain" description="Type IX secretion system protein PorV" evidence="1">
    <location>
        <begin position="38"/>
        <end position="273"/>
    </location>
</feature>
<dbReference type="EMBL" id="SDHY01000005">
    <property type="protein sequence ID" value="RXK48137.1"/>
    <property type="molecule type" value="Genomic_DNA"/>
</dbReference>
<dbReference type="AlphaFoldDB" id="A0A4Q1BYG2"/>
<dbReference type="InterPro" id="IPR047799">
    <property type="entry name" value="T9SS_OM_PorV"/>
</dbReference>
<gene>
    <name evidence="2" type="primary">porV</name>
    <name evidence="2" type="ORF">ESB04_08800</name>
</gene>
<dbReference type="Pfam" id="PF19572">
    <property type="entry name" value="PorV"/>
    <property type="match status" value="1"/>
</dbReference>
<dbReference type="InterPro" id="IPR045741">
    <property type="entry name" value="PorV"/>
</dbReference>
<keyword evidence="3" id="KW-1185">Reference proteome</keyword>